<feature type="compositionally biased region" description="Low complexity" evidence="1">
    <location>
        <begin position="117"/>
        <end position="130"/>
    </location>
</feature>
<proteinExistence type="predicted"/>
<feature type="region of interest" description="Disordered" evidence="1">
    <location>
        <begin position="105"/>
        <end position="132"/>
    </location>
</feature>
<reference evidence="2 3" key="1">
    <citation type="submission" date="2014-11" db="EMBL/GenBank/DDBJ databases">
        <authorList>
            <person name="Wibberg Daniel"/>
        </authorList>
    </citation>
    <scope>NUCLEOTIDE SEQUENCE [LARGE SCALE GENOMIC DNA]</scope>
    <source>
        <strain evidence="2">Rhizoctonia solani AG1-IB 7/3/14</strain>
    </source>
</reference>
<keyword evidence="3" id="KW-1185">Reference proteome</keyword>
<dbReference type="Proteomes" id="UP000059188">
    <property type="component" value="Unassembled WGS sequence"/>
</dbReference>
<evidence type="ECO:0000313" key="2">
    <source>
        <dbReference type="EMBL" id="CEL57893.1"/>
    </source>
</evidence>
<dbReference type="AlphaFoldDB" id="A0A0B7FNT6"/>
<dbReference type="EMBL" id="LN679102">
    <property type="protein sequence ID" value="CEL57893.1"/>
    <property type="molecule type" value="Genomic_DNA"/>
</dbReference>
<accession>A0A0B7FNT6</accession>
<sequence length="275" mass="29423">MSNDLDLQSILGEPRNSPKLTALIQRLGSLATPPITSLAPDSKSYAGTTYDNYYDIGISLMFTHPTKGSNVDEYVCDSIDVMNVPDAEAGNTRAAKTSSRYRPFPGLPLPLTKRDSATTATDDTSSSSETFPLKPTTIGAEFVQYFGEPGRKGGGTGSAGPGIWCDWPGQGLMVEFGGDEARGPSAWETGAKACEYTTRLFFSRVYHLSHFSASIRLACYLSIGAGFLALSWPCLDGALSNQPLTTASLNQPSRRSLDAIGTFINALQDLNNPLT</sequence>
<protein>
    <submittedName>
        <fullName evidence="2">Uncharacterized protein</fullName>
    </submittedName>
</protein>
<dbReference type="OrthoDB" id="2224399at2759"/>
<gene>
    <name evidence="2" type="ORF">RSOLAG1IB_02637</name>
</gene>
<evidence type="ECO:0000313" key="3">
    <source>
        <dbReference type="Proteomes" id="UP000059188"/>
    </source>
</evidence>
<evidence type="ECO:0000256" key="1">
    <source>
        <dbReference type="SAM" id="MobiDB-lite"/>
    </source>
</evidence>
<organism evidence="2 3">
    <name type="scientific">Thanatephorus cucumeris (strain AG1-IB / isolate 7/3/14)</name>
    <name type="common">Lettuce bottom rot fungus</name>
    <name type="synonym">Rhizoctonia solani</name>
    <dbReference type="NCBI Taxonomy" id="1108050"/>
    <lineage>
        <taxon>Eukaryota</taxon>
        <taxon>Fungi</taxon>
        <taxon>Dikarya</taxon>
        <taxon>Basidiomycota</taxon>
        <taxon>Agaricomycotina</taxon>
        <taxon>Agaricomycetes</taxon>
        <taxon>Cantharellales</taxon>
        <taxon>Ceratobasidiaceae</taxon>
        <taxon>Rhizoctonia</taxon>
        <taxon>Rhizoctonia solani AG-1</taxon>
    </lineage>
</organism>
<name>A0A0B7FNT6_THACB</name>